<keyword evidence="2" id="KW-0808">Transferase</keyword>
<evidence type="ECO:0000259" key="4">
    <source>
        <dbReference type="Pfam" id="PF01555"/>
    </source>
</evidence>
<sequence>MDDLNLRMEVAQPADVEISSPPTFPRLSTVKKFSCGPTGTGNFLVHGENHDVLKSMGRWMEGRVKCAYLDPPYRTGERFTHYDDDAKHEDWLHDVTTRVRKVWELLAEDGSIWISIDDHEVHYLKVALDRVVGRQSFVTTVVWQQRTTRENRKVFSNNHEYVLVYAKSPRKFAQSRNGLALTEDIRGRYVNHDDDPRGPWQSVSANVQAGHAVASQFYTITAPNGRKHVPPNGRCWAYNKSKMDLEIAQGNVWFGRDGNGVPRIKKFLGSGGKGVTPETLWPASEVGTNDHAKKHIHAMFPGDPLFDTPKPEALIWRVLHVASNPGDLVLDPYLGSGTTAAVAMKTGRRFVGIESGEHAATIAAARLRQVVDGEGGGISTEVDWQGGGGFEFLRFR</sequence>
<dbReference type="InterPro" id="IPR001091">
    <property type="entry name" value="RM_Methyltransferase"/>
</dbReference>
<evidence type="ECO:0000313" key="6">
    <source>
        <dbReference type="Proteomes" id="UP001629249"/>
    </source>
</evidence>
<evidence type="ECO:0000313" key="5">
    <source>
        <dbReference type="EMBL" id="MFL9885014.1"/>
    </source>
</evidence>
<comment type="caution">
    <text evidence="5">The sequence shown here is derived from an EMBL/GenBank/DDBJ whole genome shotgun (WGS) entry which is preliminary data.</text>
</comment>
<dbReference type="Gene3D" id="3.40.50.150">
    <property type="entry name" value="Vaccinia Virus protein VP39"/>
    <property type="match status" value="1"/>
</dbReference>
<dbReference type="EMBL" id="JAQQFN010000013">
    <property type="protein sequence ID" value="MFL9885014.1"/>
    <property type="molecule type" value="Genomic_DNA"/>
</dbReference>
<name>A0ABW8ZS64_9BURK</name>
<protein>
    <recommendedName>
        <fullName evidence="3">Methyltransferase</fullName>
        <ecNumber evidence="3">2.1.1.-</ecNumber>
    </recommendedName>
</protein>
<proteinExistence type="inferred from homology"/>
<evidence type="ECO:0000256" key="3">
    <source>
        <dbReference type="RuleBase" id="RU362026"/>
    </source>
</evidence>
<keyword evidence="6" id="KW-1185">Reference proteome</keyword>
<dbReference type="InterPro" id="IPR029063">
    <property type="entry name" value="SAM-dependent_MTases_sf"/>
</dbReference>
<dbReference type="PRINTS" id="PR00508">
    <property type="entry name" value="S21N4MTFRASE"/>
</dbReference>
<dbReference type="Pfam" id="PF01555">
    <property type="entry name" value="N6_N4_Mtase"/>
    <property type="match status" value="1"/>
</dbReference>
<accession>A0ABW8ZS64</accession>
<dbReference type="InterPro" id="IPR002941">
    <property type="entry name" value="DNA_methylase_N4/N6"/>
</dbReference>
<feature type="domain" description="DNA methylase N-4/N-6" evidence="4">
    <location>
        <begin position="64"/>
        <end position="363"/>
    </location>
</feature>
<dbReference type="SUPFAM" id="SSF53335">
    <property type="entry name" value="S-adenosyl-L-methionine-dependent methyltransferases"/>
    <property type="match status" value="1"/>
</dbReference>
<dbReference type="PANTHER" id="PTHR13370">
    <property type="entry name" value="RNA METHYLASE-RELATED"/>
    <property type="match status" value="1"/>
</dbReference>
<evidence type="ECO:0000256" key="1">
    <source>
        <dbReference type="ARBA" id="ARBA00022603"/>
    </source>
</evidence>
<comment type="similarity">
    <text evidence="3">Belongs to the N(4)/N(6)-methyltransferase family.</text>
</comment>
<evidence type="ECO:0000256" key="2">
    <source>
        <dbReference type="ARBA" id="ARBA00022679"/>
    </source>
</evidence>
<keyword evidence="1" id="KW-0489">Methyltransferase</keyword>
<organism evidence="5 6">
    <name type="scientific">Paraburkholderia agricolaris</name>
    <dbReference type="NCBI Taxonomy" id="2152888"/>
    <lineage>
        <taxon>Bacteria</taxon>
        <taxon>Pseudomonadati</taxon>
        <taxon>Pseudomonadota</taxon>
        <taxon>Betaproteobacteria</taxon>
        <taxon>Burkholderiales</taxon>
        <taxon>Burkholderiaceae</taxon>
        <taxon>Paraburkholderia</taxon>
    </lineage>
</organism>
<dbReference type="PANTHER" id="PTHR13370:SF3">
    <property type="entry name" value="TRNA (GUANINE(10)-N2)-METHYLTRANSFERASE HOMOLOG"/>
    <property type="match status" value="1"/>
</dbReference>
<dbReference type="Proteomes" id="UP001629249">
    <property type="component" value="Unassembled WGS sequence"/>
</dbReference>
<gene>
    <name evidence="5" type="ORF">PQR66_18370</name>
</gene>
<dbReference type="RefSeq" id="WP_408330700.1">
    <property type="nucleotide sequence ID" value="NZ_JAQQFH010000016.1"/>
</dbReference>
<dbReference type="EC" id="2.1.1.-" evidence="3"/>
<reference evidence="5 6" key="1">
    <citation type="journal article" date="2024" name="Chem. Sci.">
        <title>Discovery of megapolipeptins by genome mining of a Burkholderiales bacteria collection.</title>
        <authorList>
            <person name="Paulo B.S."/>
            <person name="Recchia M.J.J."/>
            <person name="Lee S."/>
            <person name="Fergusson C.H."/>
            <person name="Romanowski S.B."/>
            <person name="Hernandez A."/>
            <person name="Krull N."/>
            <person name="Liu D.Y."/>
            <person name="Cavanagh H."/>
            <person name="Bos A."/>
            <person name="Gray C.A."/>
            <person name="Murphy B.T."/>
            <person name="Linington R.G."/>
            <person name="Eustaquio A.S."/>
        </authorList>
    </citation>
    <scope>NUCLEOTIDE SEQUENCE [LARGE SCALE GENOMIC DNA]</scope>
    <source>
        <strain evidence="5 6">RL16-012-BIC-B</strain>
    </source>
</reference>